<keyword evidence="2" id="KW-1003">Cell membrane</keyword>
<organism evidence="9 10">
    <name type="scientific">Desulfotruncus arcticus DSM 17038</name>
    <dbReference type="NCBI Taxonomy" id="1121424"/>
    <lineage>
        <taxon>Bacteria</taxon>
        <taxon>Bacillati</taxon>
        <taxon>Bacillota</taxon>
        <taxon>Clostridia</taxon>
        <taxon>Eubacteriales</taxon>
        <taxon>Desulfallaceae</taxon>
        <taxon>Desulfotruncus</taxon>
    </lineage>
</organism>
<dbReference type="Proteomes" id="UP000199337">
    <property type="component" value="Unassembled WGS sequence"/>
</dbReference>
<reference evidence="10" key="1">
    <citation type="submission" date="2016-10" db="EMBL/GenBank/DDBJ databases">
        <authorList>
            <person name="Varghese N."/>
            <person name="Submissions S."/>
        </authorList>
    </citation>
    <scope>NUCLEOTIDE SEQUENCE [LARGE SCALE GENOMIC DNA]</scope>
    <source>
        <strain evidence="10">DSM 17038</strain>
    </source>
</reference>
<dbReference type="Pfam" id="PF06808">
    <property type="entry name" value="DctM"/>
    <property type="match status" value="1"/>
</dbReference>
<dbReference type="RefSeq" id="WP_092472771.1">
    <property type="nucleotide sequence ID" value="NZ_FOOX01000014.1"/>
</dbReference>
<feature type="transmembrane region" description="Helical" evidence="7">
    <location>
        <begin position="171"/>
        <end position="195"/>
    </location>
</feature>
<dbReference type="GO" id="GO:0005886">
    <property type="term" value="C:plasma membrane"/>
    <property type="evidence" value="ECO:0007669"/>
    <property type="project" value="UniProtKB-SubCell"/>
</dbReference>
<evidence type="ECO:0000256" key="3">
    <source>
        <dbReference type="ARBA" id="ARBA00022519"/>
    </source>
</evidence>
<feature type="transmembrane region" description="Helical" evidence="7">
    <location>
        <begin position="55"/>
        <end position="74"/>
    </location>
</feature>
<proteinExistence type="predicted"/>
<keyword evidence="5 7" id="KW-1133">Transmembrane helix</keyword>
<accession>A0A1I2WM42</accession>
<evidence type="ECO:0000256" key="7">
    <source>
        <dbReference type="SAM" id="Phobius"/>
    </source>
</evidence>
<name>A0A1I2WM42_9FIRM</name>
<dbReference type="GO" id="GO:0022857">
    <property type="term" value="F:transmembrane transporter activity"/>
    <property type="evidence" value="ECO:0007669"/>
    <property type="project" value="TreeGrafter"/>
</dbReference>
<sequence length="425" mass="45960">METVLLFSIFIILFLLNVPIALSLAISSVLILAITTDFNLYMVAQKMFSALESPPLMAIPGFVFAGTIMAHGGISKYLIAALMAWVGHLRGGLSVVTIIACMIFAAISGSSPATAAAIGGILIPAMENAGYDRRYAMGLVAASGTLGILIPPSITFVLIGITANQSIGELFMAGFLPGIFLGGILLITALIYARIKNYGGERKSDWKTRWKATRKALPGFLLPVIILGSIYGGICTPTEAAIVSVFYALFVTLFIYKEIDWNKFKFVLKEAIAITSMIFLLIPAAMTFAMYLTNEQVPAKIAQWIAGSNLGVPMFWVAVQIMFFIMGTFLEAVSIVLITLPILIPIINHLEINMIHFAVIMVVNMELAMITPPVGLNLFVVSGIAKARLEEVIKGVVPFIAVMIIALIIMVLFPKISLYLPSLMN</sequence>
<dbReference type="NCBIfam" id="TIGR00786">
    <property type="entry name" value="dctM"/>
    <property type="match status" value="1"/>
</dbReference>
<evidence type="ECO:0000259" key="8">
    <source>
        <dbReference type="Pfam" id="PF06808"/>
    </source>
</evidence>
<keyword evidence="6 7" id="KW-0472">Membrane</keyword>
<evidence type="ECO:0000256" key="1">
    <source>
        <dbReference type="ARBA" id="ARBA00004429"/>
    </source>
</evidence>
<feature type="transmembrane region" description="Helical" evidence="7">
    <location>
        <begin position="271"/>
        <end position="293"/>
    </location>
</feature>
<feature type="transmembrane region" description="Helical" evidence="7">
    <location>
        <begin position="396"/>
        <end position="420"/>
    </location>
</feature>
<evidence type="ECO:0000256" key="2">
    <source>
        <dbReference type="ARBA" id="ARBA00022475"/>
    </source>
</evidence>
<comment type="subcellular location">
    <subcellularLocation>
        <location evidence="1">Cell inner membrane</location>
        <topology evidence="1">Multi-pass membrane protein</topology>
    </subcellularLocation>
</comment>
<dbReference type="PANTHER" id="PTHR33362">
    <property type="entry name" value="SIALIC ACID TRAP TRANSPORTER PERMEASE PROTEIN SIAT-RELATED"/>
    <property type="match status" value="1"/>
</dbReference>
<dbReference type="InterPro" id="IPR004681">
    <property type="entry name" value="TRAP_DctM"/>
</dbReference>
<protein>
    <submittedName>
        <fullName evidence="9">C4-dicarboxylate transporter, DctM subunit</fullName>
    </submittedName>
</protein>
<keyword evidence="10" id="KW-1185">Reference proteome</keyword>
<feature type="transmembrane region" description="Helical" evidence="7">
    <location>
        <begin position="313"/>
        <end position="343"/>
    </location>
</feature>
<keyword evidence="3" id="KW-0997">Cell inner membrane</keyword>
<keyword evidence="4 7" id="KW-0812">Transmembrane</keyword>
<dbReference type="EMBL" id="FOOX01000014">
    <property type="protein sequence ID" value="SFH02383.1"/>
    <property type="molecule type" value="Genomic_DNA"/>
</dbReference>
<feature type="transmembrane region" description="Helical" evidence="7">
    <location>
        <begin position="216"/>
        <end position="234"/>
    </location>
</feature>
<dbReference type="PIRSF" id="PIRSF006066">
    <property type="entry name" value="HI0050"/>
    <property type="match status" value="1"/>
</dbReference>
<dbReference type="AlphaFoldDB" id="A0A1I2WM42"/>
<evidence type="ECO:0000256" key="4">
    <source>
        <dbReference type="ARBA" id="ARBA00022692"/>
    </source>
</evidence>
<dbReference type="STRING" id="341036.SAMN05660649_03537"/>
<feature type="transmembrane region" description="Helical" evidence="7">
    <location>
        <begin position="6"/>
        <end position="34"/>
    </location>
</feature>
<feature type="transmembrane region" description="Helical" evidence="7">
    <location>
        <begin position="240"/>
        <end position="259"/>
    </location>
</feature>
<feature type="transmembrane region" description="Helical" evidence="7">
    <location>
        <begin position="94"/>
        <end position="123"/>
    </location>
</feature>
<dbReference type="OrthoDB" id="9772674at2"/>
<dbReference type="PANTHER" id="PTHR33362:SF5">
    <property type="entry name" value="C4-DICARBOXYLATE TRAP TRANSPORTER LARGE PERMEASE PROTEIN DCTM"/>
    <property type="match status" value="1"/>
</dbReference>
<feature type="domain" description="TRAP C4-dicarboxylate transport system permease DctM subunit" evidence="8">
    <location>
        <begin position="8"/>
        <end position="416"/>
    </location>
</feature>
<feature type="transmembrane region" description="Helical" evidence="7">
    <location>
        <begin position="135"/>
        <end position="159"/>
    </location>
</feature>
<feature type="transmembrane region" description="Helical" evidence="7">
    <location>
        <begin position="355"/>
        <end position="376"/>
    </location>
</feature>
<dbReference type="InterPro" id="IPR010656">
    <property type="entry name" value="DctM"/>
</dbReference>
<evidence type="ECO:0000256" key="5">
    <source>
        <dbReference type="ARBA" id="ARBA00022989"/>
    </source>
</evidence>
<evidence type="ECO:0000313" key="10">
    <source>
        <dbReference type="Proteomes" id="UP000199337"/>
    </source>
</evidence>
<evidence type="ECO:0000313" key="9">
    <source>
        <dbReference type="EMBL" id="SFH02383.1"/>
    </source>
</evidence>
<evidence type="ECO:0000256" key="6">
    <source>
        <dbReference type="ARBA" id="ARBA00023136"/>
    </source>
</evidence>
<gene>
    <name evidence="9" type="ORF">SAMN05660649_03537</name>
</gene>